<evidence type="ECO:0000313" key="9">
    <source>
        <dbReference type="Proteomes" id="UP001460270"/>
    </source>
</evidence>
<dbReference type="PANTHER" id="PTHR46730:SF1">
    <property type="entry name" value="PLAT DOMAIN-CONTAINING PROTEIN"/>
    <property type="match status" value="1"/>
</dbReference>
<dbReference type="GO" id="GO:0006816">
    <property type="term" value="P:calcium ion transport"/>
    <property type="evidence" value="ECO:0007669"/>
    <property type="project" value="TreeGrafter"/>
</dbReference>
<evidence type="ECO:0000259" key="7">
    <source>
        <dbReference type="Pfam" id="PF08016"/>
    </source>
</evidence>
<dbReference type="Pfam" id="PF08016">
    <property type="entry name" value="PKD_channel"/>
    <property type="match status" value="1"/>
</dbReference>
<keyword evidence="9" id="KW-1185">Reference proteome</keyword>
<dbReference type="PANTHER" id="PTHR46730">
    <property type="entry name" value="POLYCYSTIN-1"/>
    <property type="match status" value="1"/>
</dbReference>
<keyword evidence="5 6" id="KW-0472">Membrane</keyword>
<accession>A0AAW0MMJ9</accession>
<keyword evidence="3" id="KW-0677">Repeat</keyword>
<dbReference type="Proteomes" id="UP001460270">
    <property type="component" value="Unassembled WGS sequence"/>
</dbReference>
<evidence type="ECO:0000256" key="2">
    <source>
        <dbReference type="ARBA" id="ARBA00022692"/>
    </source>
</evidence>
<reference evidence="9" key="1">
    <citation type="submission" date="2024-04" db="EMBL/GenBank/DDBJ databases">
        <title>Salinicola lusitanus LLJ914,a marine bacterium isolated from the Okinawa Trough.</title>
        <authorList>
            <person name="Li J."/>
        </authorList>
    </citation>
    <scope>NUCLEOTIDE SEQUENCE [LARGE SCALE GENOMIC DNA]</scope>
</reference>
<feature type="domain" description="Polycystin cation channel PKD1/PKD2" evidence="7">
    <location>
        <begin position="4"/>
        <end position="115"/>
    </location>
</feature>
<evidence type="ECO:0000256" key="5">
    <source>
        <dbReference type="ARBA" id="ARBA00023136"/>
    </source>
</evidence>
<protein>
    <recommendedName>
        <fullName evidence="7">Polycystin cation channel PKD1/PKD2 domain-containing protein</fullName>
    </recommendedName>
</protein>
<evidence type="ECO:0000256" key="3">
    <source>
        <dbReference type="ARBA" id="ARBA00022737"/>
    </source>
</evidence>
<evidence type="ECO:0000313" key="8">
    <source>
        <dbReference type="EMBL" id="KAK7879411.1"/>
    </source>
</evidence>
<keyword evidence="2 6" id="KW-0812">Transmembrane</keyword>
<proteinExistence type="predicted"/>
<feature type="transmembrane region" description="Helical" evidence="6">
    <location>
        <begin position="6"/>
        <end position="24"/>
    </location>
</feature>
<dbReference type="EMBL" id="JBBPFD010000274">
    <property type="protein sequence ID" value="KAK7879411.1"/>
    <property type="molecule type" value="Genomic_DNA"/>
</dbReference>
<dbReference type="GO" id="GO:0005886">
    <property type="term" value="C:plasma membrane"/>
    <property type="evidence" value="ECO:0007669"/>
    <property type="project" value="TreeGrafter"/>
</dbReference>
<dbReference type="GO" id="GO:0005261">
    <property type="term" value="F:monoatomic cation channel activity"/>
    <property type="evidence" value="ECO:0007669"/>
    <property type="project" value="TreeGrafter"/>
</dbReference>
<dbReference type="AlphaFoldDB" id="A0AAW0MMJ9"/>
<keyword evidence="4 6" id="KW-1133">Transmembrane helix</keyword>
<name>A0AAW0MMJ9_9GOBI</name>
<comment type="caution">
    <text evidence="8">The sequence shown here is derived from an EMBL/GenBank/DDBJ whole genome shotgun (WGS) entry which is preliminary data.</text>
</comment>
<feature type="transmembrane region" description="Helical" evidence="6">
    <location>
        <begin position="45"/>
        <end position="63"/>
    </location>
</feature>
<gene>
    <name evidence="8" type="ORF">WMY93_030747</name>
</gene>
<organism evidence="8 9">
    <name type="scientific">Mugilogobius chulae</name>
    <name type="common">yellowstripe goby</name>
    <dbReference type="NCBI Taxonomy" id="88201"/>
    <lineage>
        <taxon>Eukaryota</taxon>
        <taxon>Metazoa</taxon>
        <taxon>Chordata</taxon>
        <taxon>Craniata</taxon>
        <taxon>Vertebrata</taxon>
        <taxon>Euteleostomi</taxon>
        <taxon>Actinopterygii</taxon>
        <taxon>Neopterygii</taxon>
        <taxon>Teleostei</taxon>
        <taxon>Neoteleostei</taxon>
        <taxon>Acanthomorphata</taxon>
        <taxon>Gobiaria</taxon>
        <taxon>Gobiiformes</taxon>
        <taxon>Gobioidei</taxon>
        <taxon>Gobiidae</taxon>
        <taxon>Gobionellinae</taxon>
        <taxon>Mugilogobius</taxon>
    </lineage>
</organism>
<comment type="subcellular location">
    <subcellularLocation>
        <location evidence="1">Membrane</location>
        <topology evidence="1">Multi-pass membrane protein</topology>
    </subcellularLocation>
</comment>
<evidence type="ECO:0000256" key="4">
    <source>
        <dbReference type="ARBA" id="ARBA00022989"/>
    </source>
</evidence>
<evidence type="ECO:0000256" key="1">
    <source>
        <dbReference type="ARBA" id="ARBA00004141"/>
    </source>
</evidence>
<dbReference type="InterPro" id="IPR013122">
    <property type="entry name" value="PKD1_2_channel"/>
</dbReference>
<sequence length="345" mass="39921">MSNSNYAVTVCKILFLIVLFVRLWDHILFLSEKGLLRYSKVPHNWLEVGVFIVATVYYIYGTYRTVLVSEVAELLQRQNSKTHIDFSQLASWDQTIRSLRGTLLFLLTLRCAILINKTTLSTRPSVASLDFGCSFTLCGCFVVCSKTSQCSKLLDHNVFFTKAKNKKMTLYQGIFFLLSRLMWTTLKKDIFTTADLIQYIKKKLFSFWTRSMYYFEQFESVLDELLFKLDVLSEDDCPISTRQSSSERDTEDFLEYEITQPLTLLCTETSAGELRYLPSKGRKGHEITEGIALSNEELPDEMTCRKNTEEKEVKASEEQFTLTSYPDKSSEMVVEVLVHKELELY</sequence>
<evidence type="ECO:0000256" key="6">
    <source>
        <dbReference type="SAM" id="Phobius"/>
    </source>
</evidence>